<feature type="transmembrane region" description="Helical" evidence="1">
    <location>
        <begin position="88"/>
        <end position="110"/>
    </location>
</feature>
<dbReference type="Proteomes" id="UP000542776">
    <property type="component" value="Unassembled WGS sequence"/>
</dbReference>
<keyword evidence="1" id="KW-1133">Transmembrane helix</keyword>
<proteinExistence type="predicted"/>
<name>A0A7W6EAI8_9HYPH</name>
<keyword evidence="1" id="KW-0812">Transmembrane</keyword>
<comment type="caution">
    <text evidence="2">The sequence shown here is derived from an EMBL/GenBank/DDBJ whole genome shotgun (WGS) entry which is preliminary data.</text>
</comment>
<protein>
    <submittedName>
        <fullName evidence="2">Uncharacterized membrane protein HdeD (DUF308 family)</fullName>
    </submittedName>
</protein>
<sequence>MDLNEIRQRPAAPETVRREVRRYLHQHWRAFSLQGLLMALTGVAALVAPLLATRATSIFLGWLILSLAAAAAIACFRMRDAAGFWSNLTLTVLLALLALVILADAFAGAVTLTTVLAVYFLLTGLAILSLARAFRASTGRFWLLAAAGALNVALAFFLVIGLPGTAAWAVGIFLGLSLVMSGLSLLAAALDARTGPKAGR</sequence>
<dbReference type="EMBL" id="JACIEK010000002">
    <property type="protein sequence ID" value="MBB3997716.1"/>
    <property type="molecule type" value="Genomic_DNA"/>
</dbReference>
<dbReference type="RefSeq" id="WP_183199254.1">
    <property type="nucleotide sequence ID" value="NZ_JACIEK010000002.1"/>
</dbReference>
<feature type="transmembrane region" description="Helical" evidence="1">
    <location>
        <begin position="166"/>
        <end position="190"/>
    </location>
</feature>
<dbReference type="InterPro" id="IPR052712">
    <property type="entry name" value="Acid_resist_chaperone_HdeD"/>
</dbReference>
<feature type="transmembrane region" description="Helical" evidence="1">
    <location>
        <begin position="58"/>
        <end position="76"/>
    </location>
</feature>
<feature type="transmembrane region" description="Helical" evidence="1">
    <location>
        <begin position="116"/>
        <end position="134"/>
    </location>
</feature>
<accession>A0A7W6EAI8</accession>
<keyword evidence="3" id="KW-1185">Reference proteome</keyword>
<dbReference type="InterPro" id="IPR005325">
    <property type="entry name" value="DUF308_memb"/>
</dbReference>
<gene>
    <name evidence="2" type="ORF">GGR04_001552</name>
</gene>
<organism evidence="2 3">
    <name type="scientific">Aureimonas pseudogalii</name>
    <dbReference type="NCBI Taxonomy" id="1744844"/>
    <lineage>
        <taxon>Bacteria</taxon>
        <taxon>Pseudomonadati</taxon>
        <taxon>Pseudomonadota</taxon>
        <taxon>Alphaproteobacteria</taxon>
        <taxon>Hyphomicrobiales</taxon>
        <taxon>Aurantimonadaceae</taxon>
        <taxon>Aureimonas</taxon>
    </lineage>
</organism>
<evidence type="ECO:0000256" key="1">
    <source>
        <dbReference type="SAM" id="Phobius"/>
    </source>
</evidence>
<reference evidence="2 3" key="1">
    <citation type="submission" date="2020-08" db="EMBL/GenBank/DDBJ databases">
        <title>Genomic Encyclopedia of Type Strains, Phase IV (KMG-IV): sequencing the most valuable type-strain genomes for metagenomic binning, comparative biology and taxonomic classification.</title>
        <authorList>
            <person name="Goeker M."/>
        </authorList>
    </citation>
    <scope>NUCLEOTIDE SEQUENCE [LARGE SCALE GENOMIC DNA]</scope>
    <source>
        <strain evidence="2 3">DSM 102238</strain>
    </source>
</reference>
<feature type="transmembrane region" description="Helical" evidence="1">
    <location>
        <begin position="31"/>
        <end position="52"/>
    </location>
</feature>
<dbReference type="Pfam" id="PF03729">
    <property type="entry name" value="DUF308"/>
    <property type="match status" value="1"/>
</dbReference>
<dbReference type="GO" id="GO:0005886">
    <property type="term" value="C:plasma membrane"/>
    <property type="evidence" value="ECO:0007669"/>
    <property type="project" value="TreeGrafter"/>
</dbReference>
<dbReference type="PANTHER" id="PTHR34989">
    <property type="entry name" value="PROTEIN HDED"/>
    <property type="match status" value="1"/>
</dbReference>
<evidence type="ECO:0000313" key="3">
    <source>
        <dbReference type="Proteomes" id="UP000542776"/>
    </source>
</evidence>
<dbReference type="AlphaFoldDB" id="A0A7W6EAI8"/>
<feature type="transmembrane region" description="Helical" evidence="1">
    <location>
        <begin position="141"/>
        <end position="160"/>
    </location>
</feature>
<dbReference type="PANTHER" id="PTHR34989:SF1">
    <property type="entry name" value="PROTEIN HDED"/>
    <property type="match status" value="1"/>
</dbReference>
<evidence type="ECO:0000313" key="2">
    <source>
        <dbReference type="EMBL" id="MBB3997716.1"/>
    </source>
</evidence>
<keyword evidence="1" id="KW-0472">Membrane</keyword>